<keyword evidence="2" id="KW-1185">Reference proteome</keyword>
<comment type="caution">
    <text evidence="1">The sequence shown here is derived from an EMBL/GenBank/DDBJ whole genome shotgun (WGS) entry which is preliminary data.</text>
</comment>
<dbReference type="Gene3D" id="3.40.50.300">
    <property type="entry name" value="P-loop containing nucleotide triphosphate hydrolases"/>
    <property type="match status" value="1"/>
</dbReference>
<evidence type="ECO:0008006" key="3">
    <source>
        <dbReference type="Google" id="ProtNLM"/>
    </source>
</evidence>
<proteinExistence type="predicted"/>
<name>A0ABR3Q6M2_9TREE</name>
<dbReference type="EMBL" id="JBBXJM010000003">
    <property type="protein sequence ID" value="KAL1410086.1"/>
    <property type="molecule type" value="Genomic_DNA"/>
</dbReference>
<dbReference type="InterPro" id="IPR027417">
    <property type="entry name" value="P-loop_NTPase"/>
</dbReference>
<protein>
    <recommendedName>
        <fullName evidence="3">Chloramphenicol phosphotransferase</fullName>
    </recommendedName>
</protein>
<dbReference type="Proteomes" id="UP001565368">
    <property type="component" value="Unassembled WGS sequence"/>
</dbReference>
<gene>
    <name evidence="1" type="ORF">Q8F55_004089</name>
</gene>
<accession>A0ABR3Q6M2</accession>
<organism evidence="1 2">
    <name type="scientific">Vanrija albida</name>
    <dbReference type="NCBI Taxonomy" id="181172"/>
    <lineage>
        <taxon>Eukaryota</taxon>
        <taxon>Fungi</taxon>
        <taxon>Dikarya</taxon>
        <taxon>Basidiomycota</taxon>
        <taxon>Agaricomycotina</taxon>
        <taxon>Tremellomycetes</taxon>
        <taxon>Trichosporonales</taxon>
        <taxon>Trichosporonaceae</taxon>
        <taxon>Vanrija</taxon>
    </lineage>
</organism>
<dbReference type="SUPFAM" id="SSF52540">
    <property type="entry name" value="P-loop containing nucleoside triphosphate hydrolases"/>
    <property type="match status" value="1"/>
</dbReference>
<evidence type="ECO:0000313" key="1">
    <source>
        <dbReference type="EMBL" id="KAL1410086.1"/>
    </source>
</evidence>
<sequence length="189" mass="19749">MPTPPKLVVLNGLPAAGKLTILRAVAAQLPSPILLDNHQLIDPVATVLPERGEAHYALRRAVQAPIFAALRGRLLAGGTALLSACFSDDDVGTGLMEDHLAIAGSDIELVWVNAVCPPDVLRARVGSETRKSGGKNKLTDVGVLERMMSATLARPPEAPNVRVAELDVSGALDESVARLMEIAGLSAPS</sequence>
<dbReference type="RefSeq" id="XP_069210030.1">
    <property type="nucleotide sequence ID" value="XM_069352612.1"/>
</dbReference>
<dbReference type="GeneID" id="95985132"/>
<evidence type="ECO:0000313" key="2">
    <source>
        <dbReference type="Proteomes" id="UP001565368"/>
    </source>
</evidence>
<reference evidence="1 2" key="1">
    <citation type="submission" date="2023-08" db="EMBL/GenBank/DDBJ databases">
        <title>Annotated Genome Sequence of Vanrija albida AlHP1.</title>
        <authorList>
            <person name="Herzog R."/>
        </authorList>
    </citation>
    <scope>NUCLEOTIDE SEQUENCE [LARGE SCALE GENOMIC DNA]</scope>
    <source>
        <strain evidence="1 2">AlHP1</strain>
    </source>
</reference>